<feature type="transmembrane region" description="Helical" evidence="1">
    <location>
        <begin position="39"/>
        <end position="60"/>
    </location>
</feature>
<keyword evidence="1" id="KW-1133">Transmembrane helix</keyword>
<feature type="transmembrane region" description="Helical" evidence="1">
    <location>
        <begin position="67"/>
        <end position="88"/>
    </location>
</feature>
<sequence length="90" mass="9009">MSEVKAKVPTGLVSSGLAAIVCFATLVAISWSIARDLRLAVNLAPLFLAASVVVGAVAVPFRKRHKLIAAVIGAAGGGLSAVLMVAVATI</sequence>
<evidence type="ECO:0000313" key="2">
    <source>
        <dbReference type="EMBL" id="MFC0682902.1"/>
    </source>
</evidence>
<evidence type="ECO:0000313" key="3">
    <source>
        <dbReference type="Proteomes" id="UP001589896"/>
    </source>
</evidence>
<evidence type="ECO:0000256" key="1">
    <source>
        <dbReference type="SAM" id="Phobius"/>
    </source>
</evidence>
<organism evidence="2 3">
    <name type="scientific">Lysobacter korlensis</name>
    <dbReference type="NCBI Taxonomy" id="553636"/>
    <lineage>
        <taxon>Bacteria</taxon>
        <taxon>Pseudomonadati</taxon>
        <taxon>Pseudomonadota</taxon>
        <taxon>Gammaproteobacteria</taxon>
        <taxon>Lysobacterales</taxon>
        <taxon>Lysobacteraceae</taxon>
        <taxon>Lysobacter</taxon>
    </lineage>
</organism>
<protein>
    <recommendedName>
        <fullName evidence="4">Transmembrane protein</fullName>
    </recommendedName>
</protein>
<gene>
    <name evidence="2" type="ORF">ACFFGH_34170</name>
</gene>
<dbReference type="Proteomes" id="UP001589896">
    <property type="component" value="Unassembled WGS sequence"/>
</dbReference>
<name>A0ABV6S2E5_9GAMM</name>
<keyword evidence="1" id="KW-0812">Transmembrane</keyword>
<dbReference type="RefSeq" id="WP_386677374.1">
    <property type="nucleotide sequence ID" value="NZ_JBHLTG010000028.1"/>
</dbReference>
<keyword evidence="1" id="KW-0472">Membrane</keyword>
<comment type="caution">
    <text evidence="2">The sequence shown here is derived from an EMBL/GenBank/DDBJ whole genome shotgun (WGS) entry which is preliminary data.</text>
</comment>
<accession>A0ABV6S2E5</accession>
<keyword evidence="3" id="KW-1185">Reference proteome</keyword>
<dbReference type="EMBL" id="JBHLTG010000028">
    <property type="protein sequence ID" value="MFC0682902.1"/>
    <property type="molecule type" value="Genomic_DNA"/>
</dbReference>
<reference evidence="2 3" key="1">
    <citation type="submission" date="2024-09" db="EMBL/GenBank/DDBJ databases">
        <authorList>
            <person name="Sun Q."/>
            <person name="Mori K."/>
        </authorList>
    </citation>
    <scope>NUCLEOTIDE SEQUENCE [LARGE SCALE GENOMIC DNA]</scope>
    <source>
        <strain evidence="2 3">KCTC 23076</strain>
    </source>
</reference>
<evidence type="ECO:0008006" key="4">
    <source>
        <dbReference type="Google" id="ProtNLM"/>
    </source>
</evidence>
<feature type="transmembrane region" description="Helical" evidence="1">
    <location>
        <begin position="12"/>
        <end position="33"/>
    </location>
</feature>
<proteinExistence type="predicted"/>